<dbReference type="InterPro" id="IPR042251">
    <property type="entry name" value="EutC_C"/>
</dbReference>
<name>A0ABT4AKS4_9BACT</name>
<keyword evidence="2" id="KW-1185">Reference proteome</keyword>
<reference evidence="1 2" key="1">
    <citation type="submission" date="2022-11" db="EMBL/GenBank/DDBJ databases">
        <title>Minimal conservation of predation-associated metabolite biosynthetic gene clusters underscores biosynthetic potential of Myxococcota including descriptions for ten novel species: Archangium lansinium sp. nov., Myxococcus landrumus sp. nov., Nannocystis bai.</title>
        <authorList>
            <person name="Ahearne A."/>
            <person name="Stevens C."/>
            <person name="Phillips K."/>
        </authorList>
    </citation>
    <scope>NUCLEOTIDE SEQUENCE [LARGE SCALE GENOMIC DNA]</scope>
    <source>
        <strain evidence="1 2">MIWBW</strain>
    </source>
</reference>
<protein>
    <submittedName>
        <fullName evidence="1">Ethanolamine ammonia-lyase subunit EutB</fullName>
        <ecNumber evidence="1">4.3.1.7</ecNumber>
    </submittedName>
</protein>
<dbReference type="PANTHER" id="PTHR39329:SF1">
    <property type="entry name" value="ETHANOLAMINE AMMONIA-LYASE LARGE SUBUNIT"/>
    <property type="match status" value="1"/>
</dbReference>
<accession>A0ABT4AKS4</accession>
<dbReference type="Gene3D" id="1.10.220.70">
    <property type="entry name" value="lyase"/>
    <property type="match status" value="1"/>
</dbReference>
<sequence length="800" mass="87786">MKTMHRVRPRRGMQLHPTPLSLPRGETVVMRRRTFMKAVMLGSSALALAACRKDPPQPSQPLPPGVYIPSVNEGETLFGYLERTRGGFDPIRYRQLIGAANEYKEGDEAASLAAADATSRANARLLLTNTRIGDLRAHPLFEDGLFTLIEQGVDASAADTVKGWTMGELKRFLLDKSEAEVKAVMPGLSSDIIGCIVKLMSNAELIAVGSKLFNPLPGSRIGSKGYLGARIQPNSPTDHPDDIRWQVFNGWAFAVGDVLLGTNPVSSEVASVRTVENTLKDVLETFGIADVMPHCVLSHIDIQAEVEKLEPGSTALWFQSLGGTEGANQTFDVTIPKMLEHAAQRTGKYGLYFETGQGADGTNGHGNGFDMVVHESRKYGFARVLKEHVAQAQLGAGRPSAPWVHLNDVAGFIGPEVFRTREQLVRCCLEDIVMGKLHGLTLGLDVCSTLHMEVNLDDLDWCLEQIMPANPAYLMALPTKNDPMLSYLTTAFQDHVRLREKFGYKVDDRMWAFFIELGILDAQGRPTAHFGDPSWVYLQYQRRKGDTRSDEELLAEARAKMAEVRQRGVWLAEGHGVNTWDLNPTLDQEIRYLYDDAKKSIHAELPATFVSMMPGAVSVATGSKDREDYILHPPTGEQLSDKALESLRVLKEAHAGQYDVQLVISDGLNAYALTDEGHLTPYLERVRSELEAAGYKVAPQPIVVSSGRVRAGYHIGEVLFGSLPDKDSHRAVLHIIGERPGSGHHAYSVYITAPKVSTWAQAGEVDHDITRVVSGIADTALSPSTAAVDTVRILERLISS</sequence>
<dbReference type="InterPro" id="IPR009246">
    <property type="entry name" value="EutC"/>
</dbReference>
<dbReference type="Gene3D" id="3.40.50.11240">
    <property type="entry name" value="Ethanolamine ammonia-lyase light chain (EutC)"/>
    <property type="match status" value="1"/>
</dbReference>
<dbReference type="Proteomes" id="UP001207654">
    <property type="component" value="Unassembled WGS sequence"/>
</dbReference>
<keyword evidence="1" id="KW-0456">Lyase</keyword>
<dbReference type="GO" id="GO:0008851">
    <property type="term" value="F:ethanolamine ammonia-lyase activity"/>
    <property type="evidence" value="ECO:0007669"/>
    <property type="project" value="UniProtKB-EC"/>
</dbReference>
<dbReference type="Pfam" id="PF06751">
    <property type="entry name" value="EutB"/>
    <property type="match status" value="1"/>
</dbReference>
<dbReference type="Gene3D" id="3.20.20.70">
    <property type="entry name" value="Aldolase class I"/>
    <property type="match status" value="1"/>
</dbReference>
<comment type="caution">
    <text evidence="1">The sequence shown here is derived from an EMBL/GenBank/DDBJ whole genome shotgun (WGS) entry which is preliminary data.</text>
</comment>
<dbReference type="NCBIfam" id="NF011649">
    <property type="entry name" value="PRK15067.1"/>
    <property type="match status" value="1"/>
</dbReference>
<organism evidence="1 2">
    <name type="scientific">Archangium lansingense</name>
    <dbReference type="NCBI Taxonomy" id="2995310"/>
    <lineage>
        <taxon>Bacteria</taxon>
        <taxon>Pseudomonadati</taxon>
        <taxon>Myxococcota</taxon>
        <taxon>Myxococcia</taxon>
        <taxon>Myxococcales</taxon>
        <taxon>Cystobacterineae</taxon>
        <taxon>Archangiaceae</taxon>
        <taxon>Archangium</taxon>
    </lineage>
</organism>
<dbReference type="InterPro" id="IPR013785">
    <property type="entry name" value="Aldolase_TIM"/>
</dbReference>
<dbReference type="InterPro" id="IPR044939">
    <property type="entry name" value="EutB_dom_2_sf"/>
</dbReference>
<dbReference type="RefSeq" id="WP_267540489.1">
    <property type="nucleotide sequence ID" value="NZ_JAPNKA010000001.1"/>
</dbReference>
<dbReference type="EMBL" id="JAPNKA010000001">
    <property type="protein sequence ID" value="MCY1081906.1"/>
    <property type="molecule type" value="Genomic_DNA"/>
</dbReference>
<dbReference type="PANTHER" id="PTHR39329">
    <property type="entry name" value="ETHANOLAMINE AMMONIA-LYASE HEAVY CHAIN"/>
    <property type="match status" value="1"/>
</dbReference>
<dbReference type="InterPro" id="IPR010628">
    <property type="entry name" value="EutB"/>
</dbReference>
<dbReference type="Pfam" id="PF05985">
    <property type="entry name" value="EutC"/>
    <property type="match status" value="1"/>
</dbReference>
<evidence type="ECO:0000313" key="2">
    <source>
        <dbReference type="Proteomes" id="UP001207654"/>
    </source>
</evidence>
<evidence type="ECO:0000313" key="1">
    <source>
        <dbReference type="EMBL" id="MCY1081906.1"/>
    </source>
</evidence>
<gene>
    <name evidence="1" type="primary">eutB</name>
    <name evidence="1" type="ORF">OV287_46405</name>
</gene>
<dbReference type="EC" id="4.3.1.7" evidence="1"/>
<proteinExistence type="predicted"/>